<sequence>SLQSWERLLSFAPRCLFSPRRGGKRWCWATQINQQIDSDDGPPEGYGHRPRGSPSSSVDQLRLAFSARLEEGDFRGAIRIASSETSLASPSAETLQALRSKHPPRPQDFSPPPCPDDGVSIPVSIVKVVNAICSFPTGSSGGQDGLRPQHLKDMLSSSGPDISSLSPFVSSLAAFSSLVLEGRIPPPVRPWFFGARLIALNKQGGGVRPIAVGGCFRRLVAKIACHSVEAHASDILFPHQLGFGIKRGIEAALHGGRFFLNSLKSGCAMVKLDFSNAFNSVRQDRMLSVVRDICPSIFPLVDSSYNDVTLGGPVGSLCDDISSIRSAADVGLYLNLSSPLGSVDSISAAVEEKTLALKRMGDRLRHFTLHDAIILLRHSFAIPCLTNLLRSSPTFLSPSVGEYDSVLCSLLSDLLNVSIDIEAPLWSQASLPIRSGGLGIRSAVQLAPSCYLSSAAALHDLIFNILPDVSLPNSLPFVDEAQSL</sequence>
<dbReference type="eggNOG" id="ENOG502STRT">
    <property type="taxonomic scope" value="Eukaryota"/>
</dbReference>
<organism evidence="2">
    <name type="scientific">Amphimedon queenslandica</name>
    <name type="common">Sponge</name>
    <dbReference type="NCBI Taxonomy" id="400682"/>
    <lineage>
        <taxon>Eukaryota</taxon>
        <taxon>Metazoa</taxon>
        <taxon>Porifera</taxon>
        <taxon>Demospongiae</taxon>
        <taxon>Heteroscleromorpha</taxon>
        <taxon>Haplosclerida</taxon>
        <taxon>Niphatidae</taxon>
        <taxon>Amphimedon</taxon>
    </lineage>
</organism>
<feature type="region of interest" description="Disordered" evidence="1">
    <location>
        <begin position="35"/>
        <end position="59"/>
    </location>
</feature>
<proteinExistence type="predicted"/>
<protein>
    <submittedName>
        <fullName evidence="2">Uncharacterized protein</fullName>
    </submittedName>
</protein>
<dbReference type="InParanoid" id="A0A1X7THK7"/>
<accession>A0A1X7THK7</accession>
<evidence type="ECO:0000256" key="1">
    <source>
        <dbReference type="SAM" id="MobiDB-lite"/>
    </source>
</evidence>
<dbReference type="EnsemblMetazoa" id="Aqu2.1.14184_001">
    <property type="protein sequence ID" value="Aqu2.1.14184_001"/>
    <property type="gene ID" value="Aqu2.1.14184"/>
</dbReference>
<dbReference type="AlphaFoldDB" id="A0A1X7THK7"/>
<reference evidence="2" key="1">
    <citation type="submission" date="2017-05" db="UniProtKB">
        <authorList>
            <consortium name="EnsemblMetazoa"/>
        </authorList>
    </citation>
    <scope>IDENTIFICATION</scope>
</reference>
<evidence type="ECO:0000313" key="2">
    <source>
        <dbReference type="EnsemblMetazoa" id="Aqu2.1.14184_001"/>
    </source>
</evidence>
<name>A0A1X7THK7_AMPQE</name>
<feature type="region of interest" description="Disordered" evidence="1">
    <location>
        <begin position="89"/>
        <end position="111"/>
    </location>
</feature>